<gene>
    <name evidence="2" type="ORF">BC343_11090</name>
</gene>
<keyword evidence="1" id="KW-0472">Membrane</keyword>
<feature type="transmembrane region" description="Helical" evidence="1">
    <location>
        <begin position="36"/>
        <end position="64"/>
    </location>
</feature>
<keyword evidence="1" id="KW-0812">Transmembrane</keyword>
<sequence>MSIEVYVIWAVLNIPFYFIFKNVFRKRIGDKRKRSLLIWACMLAAAPVFYVLLVIGFFAAMAYYPDRDFDREGWNTNKDTRYEYSESLIESRMLIGKTKTEVRRLLGADEGRDNDSSWCYELGFKPGFGNIDPDYMCIKFLNDKVVSVEQHEG</sequence>
<dbReference type="STRING" id="1792845.BC343_11090"/>
<feature type="transmembrane region" description="Helical" evidence="1">
    <location>
        <begin position="6"/>
        <end position="24"/>
    </location>
</feature>
<evidence type="ECO:0000256" key="1">
    <source>
        <dbReference type="SAM" id="Phobius"/>
    </source>
</evidence>
<evidence type="ECO:0008006" key="4">
    <source>
        <dbReference type="Google" id="ProtNLM"/>
    </source>
</evidence>
<organism evidence="2 3">
    <name type="scientific">Mucilaginibacter pedocola</name>
    <dbReference type="NCBI Taxonomy" id="1792845"/>
    <lineage>
        <taxon>Bacteria</taxon>
        <taxon>Pseudomonadati</taxon>
        <taxon>Bacteroidota</taxon>
        <taxon>Sphingobacteriia</taxon>
        <taxon>Sphingobacteriales</taxon>
        <taxon>Sphingobacteriaceae</taxon>
        <taxon>Mucilaginibacter</taxon>
    </lineage>
</organism>
<evidence type="ECO:0000313" key="3">
    <source>
        <dbReference type="Proteomes" id="UP000189739"/>
    </source>
</evidence>
<accession>A0A1S9PBL4</accession>
<dbReference type="EMBL" id="MBTF01000034">
    <property type="protein sequence ID" value="OOQ58372.1"/>
    <property type="molecule type" value="Genomic_DNA"/>
</dbReference>
<proteinExistence type="predicted"/>
<reference evidence="2 3" key="1">
    <citation type="submission" date="2016-07" db="EMBL/GenBank/DDBJ databases">
        <title>Genomic analysis of zinc-resistant bacterium Mucilaginibacter pedocola TBZ30.</title>
        <authorList>
            <person name="Huang J."/>
            <person name="Tang J."/>
        </authorList>
    </citation>
    <scope>NUCLEOTIDE SEQUENCE [LARGE SCALE GENOMIC DNA]</scope>
    <source>
        <strain evidence="2 3">TBZ30</strain>
    </source>
</reference>
<dbReference type="AlphaFoldDB" id="A0A1S9PBL4"/>
<name>A0A1S9PBL4_9SPHI</name>
<keyword evidence="1" id="KW-1133">Transmembrane helix</keyword>
<evidence type="ECO:0000313" key="2">
    <source>
        <dbReference type="EMBL" id="OOQ58372.1"/>
    </source>
</evidence>
<keyword evidence="3" id="KW-1185">Reference proteome</keyword>
<comment type="caution">
    <text evidence="2">The sequence shown here is derived from an EMBL/GenBank/DDBJ whole genome shotgun (WGS) entry which is preliminary data.</text>
</comment>
<dbReference type="Proteomes" id="UP000189739">
    <property type="component" value="Unassembled WGS sequence"/>
</dbReference>
<protein>
    <recommendedName>
        <fullName evidence="4">Outer membrane protein assembly factor BamE</fullName>
    </recommendedName>
</protein>